<reference evidence="6 7" key="1">
    <citation type="submission" date="2015-06" db="EMBL/GenBank/DDBJ databases">
        <title>Improved classification and identification of acetic acid bacteria using matrix-assisted laser desorption/ionization time-of-flight mass spectrometry; Gluconobacter nephelii and Gluconobacter uchimurae are later heterotypic synonyms of Gluconobacter japonicus and Gluconobacter oxydans, respectively.</title>
        <authorList>
            <person name="Li L."/>
            <person name="Cleenwerck I."/>
            <person name="De Vuyst L."/>
            <person name="Vandamme P."/>
        </authorList>
    </citation>
    <scope>NUCLEOTIDE SEQUENCE [LARGE SCALE GENOMIC DNA]</scope>
    <source>
        <strain evidence="6 7">LMG 1604</strain>
    </source>
</reference>
<dbReference type="GO" id="GO:0004386">
    <property type="term" value="F:helicase activity"/>
    <property type="evidence" value="ECO:0007669"/>
    <property type="project" value="InterPro"/>
</dbReference>
<gene>
    <name evidence="6" type="ORF">AD953_06850</name>
</gene>
<dbReference type="FunFam" id="3.40.960.10:FF:000002">
    <property type="entry name" value="DNA helicase related protein"/>
    <property type="match status" value="1"/>
</dbReference>
<name>A0A149V5S3_9PROT</name>
<dbReference type="FunFam" id="3.40.50.300:FF:002063">
    <property type="entry name" value="DNA helicase related protein"/>
    <property type="match status" value="1"/>
</dbReference>
<dbReference type="InterPro" id="IPR011335">
    <property type="entry name" value="Restrct_endonuc-II-like"/>
</dbReference>
<accession>A0A149V5S3</accession>
<dbReference type="Pfam" id="PF11784">
    <property type="entry name" value="DUF3320"/>
    <property type="match status" value="1"/>
</dbReference>
<dbReference type="PANTHER" id="PTHR10887">
    <property type="entry name" value="DNA2/NAM7 HELICASE FAMILY"/>
    <property type="match status" value="1"/>
</dbReference>
<dbReference type="InterPro" id="IPR047187">
    <property type="entry name" value="SF1_C_Upf1"/>
</dbReference>
<evidence type="ECO:0000259" key="2">
    <source>
        <dbReference type="Pfam" id="PF11784"/>
    </source>
</evidence>
<evidence type="ECO:0000259" key="5">
    <source>
        <dbReference type="Pfam" id="PF18741"/>
    </source>
</evidence>
<proteinExistence type="predicted"/>
<dbReference type="Pfam" id="PF18741">
    <property type="entry name" value="MTES_1575"/>
    <property type="match status" value="1"/>
</dbReference>
<dbReference type="CDD" id="cd18808">
    <property type="entry name" value="SF1_C_Upf1"/>
    <property type="match status" value="1"/>
</dbReference>
<feature type="domain" description="DNA2/NAM7 helicase helicase" evidence="3">
    <location>
        <begin position="870"/>
        <end position="913"/>
    </location>
</feature>
<dbReference type="InterPro" id="IPR041677">
    <property type="entry name" value="DNA2/NAM7_AAA_11"/>
</dbReference>
<dbReference type="InterPro" id="IPR025103">
    <property type="entry name" value="DUF4011"/>
</dbReference>
<dbReference type="PANTHER" id="PTHR10887:SF495">
    <property type="entry name" value="HELICASE SENATAXIN ISOFORM X1-RELATED"/>
    <property type="match status" value="1"/>
</dbReference>
<dbReference type="PATRIC" id="fig|178901.15.peg.605"/>
<evidence type="ECO:0000256" key="1">
    <source>
        <dbReference type="SAM" id="MobiDB-lite"/>
    </source>
</evidence>
<feature type="compositionally biased region" description="Low complexity" evidence="1">
    <location>
        <begin position="1332"/>
        <end position="1342"/>
    </location>
</feature>
<dbReference type="InterPro" id="IPR041679">
    <property type="entry name" value="DNA2/NAM7-like_C"/>
</dbReference>
<dbReference type="SUPFAM" id="SSF52980">
    <property type="entry name" value="Restriction endonuclease-like"/>
    <property type="match status" value="1"/>
</dbReference>
<evidence type="ECO:0000313" key="7">
    <source>
        <dbReference type="Proteomes" id="UP000075538"/>
    </source>
</evidence>
<evidence type="ECO:0000259" key="4">
    <source>
        <dbReference type="Pfam" id="PF13087"/>
    </source>
</evidence>
<dbReference type="EMBL" id="LHZZ01000512">
    <property type="protein sequence ID" value="KXV75590.1"/>
    <property type="molecule type" value="Genomic_DNA"/>
</dbReference>
<dbReference type="InterPro" id="IPR027417">
    <property type="entry name" value="P-loop_NTPase"/>
</dbReference>
<dbReference type="InterPro" id="IPR021754">
    <property type="entry name" value="DUF3320"/>
</dbReference>
<protein>
    <submittedName>
        <fullName evidence="6">Disulfide oxidoreductase</fullName>
    </submittedName>
</protein>
<dbReference type="InterPro" id="IPR045055">
    <property type="entry name" value="DNA2/NAM7-like"/>
</dbReference>
<feature type="compositionally biased region" description="Low complexity" evidence="1">
    <location>
        <begin position="1307"/>
        <end position="1316"/>
    </location>
</feature>
<dbReference type="RefSeq" id="WP_061490858.1">
    <property type="nucleotide sequence ID" value="NZ_LHZZ01000512.1"/>
</dbReference>
<feature type="domain" description="Restriction endonuclease type II-like" evidence="5">
    <location>
        <begin position="1178"/>
        <end position="1275"/>
    </location>
</feature>
<dbReference type="SUPFAM" id="SSF52540">
    <property type="entry name" value="P-loop containing nucleoside triphosphate hydrolases"/>
    <property type="match status" value="1"/>
</dbReference>
<feature type="region of interest" description="Disordered" evidence="1">
    <location>
        <begin position="1298"/>
        <end position="1342"/>
    </location>
</feature>
<organism evidence="6 7">
    <name type="scientific">Acetobacter malorum</name>
    <dbReference type="NCBI Taxonomy" id="178901"/>
    <lineage>
        <taxon>Bacteria</taxon>
        <taxon>Pseudomonadati</taxon>
        <taxon>Pseudomonadota</taxon>
        <taxon>Alphaproteobacteria</taxon>
        <taxon>Acetobacterales</taxon>
        <taxon>Acetobacteraceae</taxon>
        <taxon>Acetobacter</taxon>
    </lineage>
</organism>
<dbReference type="Proteomes" id="UP000075538">
    <property type="component" value="Unassembled WGS sequence"/>
</dbReference>
<dbReference type="Gene3D" id="3.40.960.10">
    <property type="entry name" value="VSR Endonuclease"/>
    <property type="match status" value="1"/>
</dbReference>
<feature type="domain" description="DNA2/NAM7 helicase helicase" evidence="3">
    <location>
        <begin position="223"/>
        <end position="290"/>
    </location>
</feature>
<evidence type="ECO:0000313" key="6">
    <source>
        <dbReference type="EMBL" id="KXV75590.1"/>
    </source>
</evidence>
<dbReference type="Pfam" id="PF13087">
    <property type="entry name" value="AAA_12"/>
    <property type="match status" value="1"/>
</dbReference>
<feature type="domain" description="DNA2/NAM7 helicase-like C-terminal" evidence="4">
    <location>
        <begin position="936"/>
        <end position="1130"/>
    </location>
</feature>
<dbReference type="InterPro" id="IPR049468">
    <property type="entry name" value="Restrct_endonuc-II-like_dom"/>
</dbReference>
<dbReference type="Pfam" id="PF13086">
    <property type="entry name" value="AAA_11"/>
    <property type="match status" value="2"/>
</dbReference>
<dbReference type="Gene3D" id="3.40.50.300">
    <property type="entry name" value="P-loop containing nucleotide triphosphate hydrolases"/>
    <property type="match status" value="3"/>
</dbReference>
<feature type="domain" description="DUF3320" evidence="2">
    <location>
        <begin position="1381"/>
        <end position="1428"/>
    </location>
</feature>
<dbReference type="Pfam" id="PF13195">
    <property type="entry name" value="DUF4011"/>
    <property type="match status" value="1"/>
</dbReference>
<sequence>AHAYAEEALGRNELLVSRKENQLQAALTELYRRARAAEHEGGSNVLFLTIGALAWTAEGRDKPYLAPLILIPVILERPSIKSGFVLRAHPDESRINATLLEMLQADYGLRFPALEGKTLPEDESGLDVERILELFRVGLRSVPGWEVRDYVTLTTLSFAKFLMWKDLQERSDKLRTSEVATRLLDGITAEDTEAAPLPRFFEVDGSLDEALVKADLICPMEADSSQLKAVARAASGESFVLIGPPGTGKSQTIANIIANTLAQNRTILFVAEKRTALEVVRNRLKQIGLAEFCLDLFSPKASKLAVLGQLEAAQTVLETFSPDEWAHSRQQLDQIRAELNNYVVVLHQKWRNGWTAYRAIGVTLRADDAQTLVIPLSWPDCNAHTAQDYQTLADTAENIASLYERIGDVVQSPKLAGLEHVEWSPIWEGRLLDAVTAALASLSRLRTTAEEAARALGLETSDLSLRRLRQMSILYIQLLKPEACAWAFPDTSQQTLNTLLAEKMPIARHAQLKGELRTDWKPDVLSLPLESMVQEWQESKEKWIFARSKIQKALRKKLESHTSALPDECEEDLVRLAEIQALEKQLKDAPHHSVVGPVWQGLDTDFSTIEAMHTWGAETRASLAACAGDTAGLLAARTHLNALLRDGMDLLHNGGPVNHTLKAFQDALTECLTSLEALGALSGSDALALVENSQKTWPDAMIEILQAWKQSARDLRDWCSWKHACQDAVRLGLTPLIAAIEHGLVASHDVTRVFEANYARWWVRFAIDQSPLLRSFVAATHEKQIERFRTLDRKLMEMSVKLIRSQLAGQIPDARTRQTDPEYKVLTRELAKKMQHLPIRQLAEKMPTALRRLTPCLMMSPLSVAQYLPADATAFDLVIFDEASQIPTWDAIGAIGRGKQVIVVGDPKQLPPTDFFNRTASDTDEVMETQTCDLESILDECLGAGVPPVNLSWHYRSRHESLIAFSNQAYYGGQLITFPSPVTKDQAVSFRFVPGGVYMRGAGRTNPVEAHTVVAEALRLLQDGSERSLGIVTFNSDQQTLITDLMDKARSEDPALERFFSDEAAEPVLIRNLENVQGEERDIMLFSLTYGPDQAGKITLNFGPLNRDGGERRLNVAITRARERLIVFGSLHGDQIDIARTQAVGVHDLRKFLTFAEHGATALAGLHEGSVGDFDSDFEKEVAALLRLKGWQVVPQIGVSGFRVDLGVVDPDRPTIFLAGVECDGATYHRSATARDRDRLRQAVLENLGWTILRIWSTDWWTNAQRECDRLDKALHALLTKIREERAVQEEEERARAALLPAETDPAEAQEAALAQDEARNAEGTSDLPDNSAPGGAASGEPGVYARAPEYVLPQVDAALPITELEVSEPQPDAVPDQALFFKETYTPTLIRLIQQEVNKHGPVREDLLVQSLSRQHGFARAGRDIRERVQGLIPATLPRTEEDVGIFIWPENLLPEEPLAFKAPAPQETLDPATVPLAMLVSLAKTLLVTGLPDDELIATMRKACGMGRMGAATRARFEAALARSRAAEEGTT</sequence>
<evidence type="ECO:0000259" key="3">
    <source>
        <dbReference type="Pfam" id="PF13086"/>
    </source>
</evidence>
<feature type="non-terminal residue" evidence="6">
    <location>
        <position position="1"/>
    </location>
</feature>
<comment type="caution">
    <text evidence="6">The sequence shown here is derived from an EMBL/GenBank/DDBJ whole genome shotgun (WGS) entry which is preliminary data.</text>
</comment>